<keyword evidence="3" id="KW-0472">Membrane</keyword>
<feature type="transmembrane region" description="Helical" evidence="3">
    <location>
        <begin position="6"/>
        <end position="25"/>
    </location>
</feature>
<feature type="domain" description="Peptidase M56" evidence="4">
    <location>
        <begin position="145"/>
        <end position="350"/>
    </location>
</feature>
<feature type="region of interest" description="Disordered" evidence="2">
    <location>
        <begin position="750"/>
        <end position="775"/>
    </location>
</feature>
<feature type="transmembrane region" description="Helical" evidence="3">
    <location>
        <begin position="37"/>
        <end position="55"/>
    </location>
</feature>
<dbReference type="AlphaFoldDB" id="A0A5B9PI78"/>
<dbReference type="KEGG" id="mff:MFFC18_42950"/>
<dbReference type="Pfam" id="PF05569">
    <property type="entry name" value="Peptidase_M56"/>
    <property type="match status" value="1"/>
</dbReference>
<dbReference type="STRING" id="980251.GCA_001642875_01276"/>
<sequence>MMHEFFPMFITQVWQVTLLAVAVWIVTKLFCKRRPHLGHALWLLVLIKCVVPPVFSSQAGVYSWLLTKDAPVAIADRIVEPRQNEPVLLQSKLKPSLIDRSVTPPIVATKKTLPPPATTFRPSTSAPLPKVTVLSPVPKAPSARLKPARPAQRPVVASMPTMRLTSKRTVSTISFWHSWIVKIWLGGAALFLAITILRVLRFQSWLRRQSVVEATDIESQVQTLAKQLGLRRKVRIKVVDAEFGPAAIGLLRPTIVLPQSIVADKTAEQLEPVLGHELVHLRRGDIYWSVLQTLACSLMWFHPLVWLASRNVTRESEKCCDEETIANFQCDRANYARVLVDILEQKSRLRIAPVVPGVRPADITSSRLERIMQTNNGTCRRTPRWVWAITLLIAVTVIPGAAIVQSQESDRQSSHPVAKTAPPVKRAFQSNDARWQLASEADKAENTTIQERARAAFGRQNDTFSSGFNSFDSPARQARFEANVAELTKDKDELKKILEELKEDKFWQSINTWQRLQNCKKPSIDLEVRFAKLPATVADKLFDSAEMIQSPYQPECKFGEQQISPDQLEELVAGISKTDDASISAAKHLSLYGQNQSFRTPSAQIARMINSGLGNMSILDPENVNFGKTEHFDGAFLFGKFSDVEEDSIAFSGNCNFQSLEVSHSRKLPLKLGKRDMRIETPNVRSFQNECSWTLPLDQVQVVRLAIDNAALQMLMTIKVSTKPALVAKDKGLTLEHVLKIKENLKEKLEADREPLPTPESEVAVSDDSTTKPKPQALDPLSLLLQCGESEKKRSLNTKIGLADDATLTIEGEVESQQISVQSVKVNGKNFVFKNEKADSFSCKADSGSLSFNRTGPLEDTLRLSLRTNATLQFAGVEFAANSIECFPDRIEANGNVKVSIPEISSKVTAGRVIMNLKSLAFDFDENVKVERSIDGDSFPFLVKGNHVGWSLVTGEMQTDVRHSSPNRNAGGAGGFGSFPNRGSSAFVAPAVSMPQRVPPSNRFGSSSGTR</sequence>
<reference evidence="5 6" key="1">
    <citation type="submission" date="2019-08" db="EMBL/GenBank/DDBJ databases">
        <title>Deep-cultivation of Planctomycetes and their phenomic and genomic characterization uncovers novel biology.</title>
        <authorList>
            <person name="Wiegand S."/>
            <person name="Jogler M."/>
            <person name="Boedeker C."/>
            <person name="Pinto D."/>
            <person name="Vollmers J."/>
            <person name="Rivas-Marin E."/>
            <person name="Kohn T."/>
            <person name="Peeters S.H."/>
            <person name="Heuer A."/>
            <person name="Rast P."/>
            <person name="Oberbeckmann S."/>
            <person name="Bunk B."/>
            <person name="Jeske O."/>
            <person name="Meyerdierks A."/>
            <person name="Storesund J.E."/>
            <person name="Kallscheuer N."/>
            <person name="Luecker S."/>
            <person name="Lage O.M."/>
            <person name="Pohl T."/>
            <person name="Merkel B.J."/>
            <person name="Hornburger P."/>
            <person name="Mueller R.-W."/>
            <person name="Bruemmer F."/>
            <person name="Labrenz M."/>
            <person name="Spormann A.M."/>
            <person name="Op den Camp H."/>
            <person name="Overmann J."/>
            <person name="Amann R."/>
            <person name="Jetten M.S.M."/>
            <person name="Mascher T."/>
            <person name="Medema M.H."/>
            <person name="Devos D.P."/>
            <person name="Kaster A.-K."/>
            <person name="Ovreas L."/>
            <person name="Rohde M."/>
            <person name="Galperin M.Y."/>
            <person name="Jogler C."/>
        </authorList>
    </citation>
    <scope>NUCLEOTIDE SEQUENCE [LARGE SCALE GENOMIC DNA]</scope>
    <source>
        <strain evidence="5 6">FC18</strain>
    </source>
</reference>
<feature type="transmembrane region" description="Helical" evidence="3">
    <location>
        <begin position="385"/>
        <end position="404"/>
    </location>
</feature>
<dbReference type="InterPro" id="IPR052173">
    <property type="entry name" value="Beta-lactam_resp_regulator"/>
</dbReference>
<dbReference type="PANTHER" id="PTHR34978:SF3">
    <property type="entry name" value="SLR0241 PROTEIN"/>
    <property type="match status" value="1"/>
</dbReference>
<evidence type="ECO:0000256" key="2">
    <source>
        <dbReference type="SAM" id="MobiDB-lite"/>
    </source>
</evidence>
<dbReference type="PANTHER" id="PTHR34978">
    <property type="entry name" value="POSSIBLE SENSOR-TRANSDUCER PROTEIN BLAR"/>
    <property type="match status" value="1"/>
</dbReference>
<feature type="region of interest" description="Disordered" evidence="2">
    <location>
        <begin position="990"/>
        <end position="1011"/>
    </location>
</feature>
<keyword evidence="1" id="KW-0175">Coiled coil</keyword>
<organism evidence="5 6">
    <name type="scientific">Mariniblastus fucicola</name>
    <dbReference type="NCBI Taxonomy" id="980251"/>
    <lineage>
        <taxon>Bacteria</taxon>
        <taxon>Pseudomonadati</taxon>
        <taxon>Planctomycetota</taxon>
        <taxon>Planctomycetia</taxon>
        <taxon>Pirellulales</taxon>
        <taxon>Pirellulaceae</taxon>
        <taxon>Mariniblastus</taxon>
    </lineage>
</organism>
<feature type="transmembrane region" description="Helical" evidence="3">
    <location>
        <begin position="179"/>
        <end position="200"/>
    </location>
</feature>
<dbReference type="CDD" id="cd07341">
    <property type="entry name" value="M56_BlaR1_MecR1_like"/>
    <property type="match status" value="1"/>
</dbReference>
<keyword evidence="3" id="KW-1133">Transmembrane helix</keyword>
<accession>A0A5B9PI78</accession>
<dbReference type="OrthoDB" id="219918at2"/>
<gene>
    <name evidence="5" type="primary">blaR1_6</name>
    <name evidence="5" type="ORF">MFFC18_42950</name>
</gene>
<keyword evidence="6" id="KW-1185">Reference proteome</keyword>
<dbReference type="Proteomes" id="UP000322214">
    <property type="component" value="Chromosome"/>
</dbReference>
<dbReference type="EMBL" id="CP042912">
    <property type="protein sequence ID" value="QEG24376.1"/>
    <property type="molecule type" value="Genomic_DNA"/>
</dbReference>
<feature type="region of interest" description="Disordered" evidence="2">
    <location>
        <begin position="406"/>
        <end position="425"/>
    </location>
</feature>
<dbReference type="Gene3D" id="3.30.2010.10">
    <property type="entry name" value="Metalloproteases ('zincins'), catalytic domain"/>
    <property type="match status" value="1"/>
</dbReference>
<evidence type="ECO:0000256" key="1">
    <source>
        <dbReference type="SAM" id="Coils"/>
    </source>
</evidence>
<evidence type="ECO:0000313" key="6">
    <source>
        <dbReference type="Proteomes" id="UP000322214"/>
    </source>
</evidence>
<feature type="coiled-coil region" evidence="1">
    <location>
        <begin position="477"/>
        <end position="504"/>
    </location>
</feature>
<proteinExistence type="predicted"/>
<evidence type="ECO:0000259" key="4">
    <source>
        <dbReference type="Pfam" id="PF05569"/>
    </source>
</evidence>
<evidence type="ECO:0000256" key="3">
    <source>
        <dbReference type="SAM" id="Phobius"/>
    </source>
</evidence>
<protein>
    <submittedName>
        <fullName evidence="5">Regulatory protein BlaR1</fullName>
    </submittedName>
</protein>
<name>A0A5B9PI78_9BACT</name>
<evidence type="ECO:0000313" key="5">
    <source>
        <dbReference type="EMBL" id="QEG24376.1"/>
    </source>
</evidence>
<dbReference type="InterPro" id="IPR008756">
    <property type="entry name" value="Peptidase_M56"/>
</dbReference>
<keyword evidence="3" id="KW-0812">Transmembrane</keyword>